<dbReference type="Gene3D" id="1.10.443.10">
    <property type="entry name" value="Intergrase catalytic core"/>
    <property type="match status" value="1"/>
</dbReference>
<protein>
    <submittedName>
        <fullName evidence="9">Tyrosine-type recombinase/integrase</fullName>
    </submittedName>
</protein>
<evidence type="ECO:0000256" key="3">
    <source>
        <dbReference type="ARBA" id="ARBA00022908"/>
    </source>
</evidence>
<evidence type="ECO:0000313" key="10">
    <source>
        <dbReference type="Proteomes" id="UP001141183"/>
    </source>
</evidence>
<dbReference type="PANTHER" id="PTHR30349">
    <property type="entry name" value="PHAGE INTEGRASE-RELATED"/>
    <property type="match status" value="1"/>
</dbReference>
<evidence type="ECO:0000256" key="1">
    <source>
        <dbReference type="ARBA" id="ARBA00003283"/>
    </source>
</evidence>
<dbReference type="EMBL" id="JAMRYU010000028">
    <property type="protein sequence ID" value="MDC4242319.1"/>
    <property type="molecule type" value="Genomic_DNA"/>
</dbReference>
<feature type="domain" description="Core-binding (CB)" evidence="8">
    <location>
        <begin position="9"/>
        <end position="120"/>
    </location>
</feature>
<keyword evidence="10" id="KW-1185">Reference proteome</keyword>
<dbReference type="PROSITE" id="PS51900">
    <property type="entry name" value="CB"/>
    <property type="match status" value="1"/>
</dbReference>
<dbReference type="Pfam" id="PF00589">
    <property type="entry name" value="Phage_integrase"/>
    <property type="match status" value="1"/>
</dbReference>
<evidence type="ECO:0000259" key="7">
    <source>
        <dbReference type="PROSITE" id="PS51898"/>
    </source>
</evidence>
<dbReference type="Pfam" id="PF02899">
    <property type="entry name" value="Phage_int_SAM_1"/>
    <property type="match status" value="1"/>
</dbReference>
<dbReference type="RefSeq" id="WP_272470722.1">
    <property type="nucleotide sequence ID" value="NZ_JALGRW010000051.1"/>
</dbReference>
<dbReference type="Proteomes" id="UP001141183">
    <property type="component" value="Unassembled WGS sequence"/>
</dbReference>
<dbReference type="GO" id="GO:0003677">
    <property type="term" value="F:DNA binding"/>
    <property type="evidence" value="ECO:0007669"/>
    <property type="project" value="UniProtKB-UniRule"/>
</dbReference>
<keyword evidence="4 6" id="KW-0238">DNA-binding</keyword>
<dbReference type="InterPro" id="IPR013762">
    <property type="entry name" value="Integrase-like_cat_sf"/>
</dbReference>
<dbReference type="InterPro" id="IPR050090">
    <property type="entry name" value="Tyrosine_recombinase_XerCD"/>
</dbReference>
<dbReference type="InterPro" id="IPR011010">
    <property type="entry name" value="DNA_brk_join_enz"/>
</dbReference>
<reference evidence="9" key="1">
    <citation type="submission" date="2022-05" db="EMBL/GenBank/DDBJ databases">
        <title>Draft genome sequence of Clostridium tertium strain CP3 isolated from Peru.</title>
        <authorList>
            <person name="Hurtado R."/>
            <person name="Lima L."/>
            <person name="Sousa T."/>
            <person name="Jaiswal A.K."/>
            <person name="Tiwari S."/>
            <person name="Maturrano L."/>
            <person name="Brenig B."/>
            <person name="Azevedo V."/>
        </authorList>
    </citation>
    <scope>NUCLEOTIDE SEQUENCE</scope>
    <source>
        <strain evidence="9">CP3</strain>
    </source>
</reference>
<proteinExistence type="inferred from homology"/>
<evidence type="ECO:0000256" key="2">
    <source>
        <dbReference type="ARBA" id="ARBA00008857"/>
    </source>
</evidence>
<dbReference type="PROSITE" id="PS51898">
    <property type="entry name" value="TYR_RECOMBINASE"/>
    <property type="match status" value="1"/>
</dbReference>
<evidence type="ECO:0000256" key="4">
    <source>
        <dbReference type="ARBA" id="ARBA00023125"/>
    </source>
</evidence>
<evidence type="ECO:0000256" key="5">
    <source>
        <dbReference type="ARBA" id="ARBA00023172"/>
    </source>
</evidence>
<dbReference type="PANTHER" id="PTHR30349:SF64">
    <property type="entry name" value="PROPHAGE INTEGRASE INTD-RELATED"/>
    <property type="match status" value="1"/>
</dbReference>
<accession>A0A9X4B1U7</accession>
<keyword evidence="5" id="KW-0233">DNA recombination</keyword>
<dbReference type="Gene3D" id="1.10.150.130">
    <property type="match status" value="1"/>
</dbReference>
<name>A0A9X4B1U7_9CLOT</name>
<dbReference type="InterPro" id="IPR010998">
    <property type="entry name" value="Integrase_recombinase_N"/>
</dbReference>
<comment type="similarity">
    <text evidence="2">Belongs to the 'phage' integrase family.</text>
</comment>
<dbReference type="InterPro" id="IPR044068">
    <property type="entry name" value="CB"/>
</dbReference>
<dbReference type="GO" id="GO:0015074">
    <property type="term" value="P:DNA integration"/>
    <property type="evidence" value="ECO:0007669"/>
    <property type="project" value="UniProtKB-KW"/>
</dbReference>
<comment type="caution">
    <text evidence="9">The sequence shown here is derived from an EMBL/GenBank/DDBJ whole genome shotgun (WGS) entry which is preliminary data.</text>
</comment>
<evidence type="ECO:0000256" key="6">
    <source>
        <dbReference type="PROSITE-ProRule" id="PRU01248"/>
    </source>
</evidence>
<sequence length="334" mass="40272">MPRINRKCKKIEDIIQDYIDYCNYKNLRPKTIKSYYQTLMLFARYLEEEMDITDIRRINKEVVEEYLSLTKERGKYSFVSNEEYLNKNRIDNRKDVGDEVSPTTINNYLRNIKAFFSYLEENQIIKENTVKHCTYLKVPRKSKEQLTNYEYEKFIKSIDLTKFHEYRDYIIINLIFDTGMRLSETLSLTIHDIDLVRRTIYIPAEVTKGRKDRVTFFSITMSKWLNRWIRYKDTMQESELLFPTQRTNGLLTASNFERNFREYLRRANIDKNVTPHGLRNNFARRFLMSGGDIYTLSRILGHSSVTVTEKAYLDLMDEDFRKKYQRFSPLENMK</sequence>
<keyword evidence="3" id="KW-0229">DNA integration</keyword>
<dbReference type="SUPFAM" id="SSF56349">
    <property type="entry name" value="DNA breaking-rejoining enzymes"/>
    <property type="match status" value="1"/>
</dbReference>
<comment type="function">
    <text evidence="1">Site-specific tyrosine recombinase, which acts by catalyzing the cutting and rejoining of the recombining DNA molecules.</text>
</comment>
<organism evidence="9 10">
    <name type="scientific">Clostridium tertium</name>
    <dbReference type="NCBI Taxonomy" id="1559"/>
    <lineage>
        <taxon>Bacteria</taxon>
        <taxon>Bacillati</taxon>
        <taxon>Bacillota</taxon>
        <taxon>Clostridia</taxon>
        <taxon>Eubacteriales</taxon>
        <taxon>Clostridiaceae</taxon>
        <taxon>Clostridium</taxon>
    </lineage>
</organism>
<evidence type="ECO:0000259" key="8">
    <source>
        <dbReference type="PROSITE" id="PS51900"/>
    </source>
</evidence>
<evidence type="ECO:0000313" key="9">
    <source>
        <dbReference type="EMBL" id="MDC4242319.1"/>
    </source>
</evidence>
<gene>
    <name evidence="9" type="ORF">NE398_19495</name>
</gene>
<dbReference type="InterPro" id="IPR004107">
    <property type="entry name" value="Integrase_SAM-like_N"/>
</dbReference>
<feature type="domain" description="Tyr recombinase" evidence="7">
    <location>
        <begin position="141"/>
        <end position="325"/>
    </location>
</feature>
<dbReference type="GO" id="GO:0006310">
    <property type="term" value="P:DNA recombination"/>
    <property type="evidence" value="ECO:0007669"/>
    <property type="project" value="UniProtKB-KW"/>
</dbReference>
<dbReference type="InterPro" id="IPR002104">
    <property type="entry name" value="Integrase_catalytic"/>
</dbReference>
<dbReference type="AlphaFoldDB" id="A0A9X4B1U7"/>